<dbReference type="AlphaFoldDB" id="A0AAV1BX80"/>
<name>A0AAV1BX80_OLDCO</name>
<organism evidence="3 4">
    <name type="scientific">Oldenlandia corymbosa var. corymbosa</name>
    <dbReference type="NCBI Taxonomy" id="529605"/>
    <lineage>
        <taxon>Eukaryota</taxon>
        <taxon>Viridiplantae</taxon>
        <taxon>Streptophyta</taxon>
        <taxon>Embryophyta</taxon>
        <taxon>Tracheophyta</taxon>
        <taxon>Spermatophyta</taxon>
        <taxon>Magnoliopsida</taxon>
        <taxon>eudicotyledons</taxon>
        <taxon>Gunneridae</taxon>
        <taxon>Pentapetalae</taxon>
        <taxon>asterids</taxon>
        <taxon>lamiids</taxon>
        <taxon>Gentianales</taxon>
        <taxon>Rubiaceae</taxon>
        <taxon>Rubioideae</taxon>
        <taxon>Spermacoceae</taxon>
        <taxon>Hedyotis-Oldenlandia complex</taxon>
        <taxon>Oldenlandia</taxon>
    </lineage>
</organism>
<evidence type="ECO:0000313" key="3">
    <source>
        <dbReference type="EMBL" id="CAI9087890.1"/>
    </source>
</evidence>
<comment type="similarity">
    <text evidence="1">Belongs to the senescence regulator S40 family.</text>
</comment>
<protein>
    <submittedName>
        <fullName evidence="3">OLC1v1022079C1</fullName>
    </submittedName>
</protein>
<feature type="region of interest" description="Disordered" evidence="2">
    <location>
        <begin position="30"/>
        <end position="59"/>
    </location>
</feature>
<dbReference type="PANTHER" id="PTHR33083:SF49">
    <property type="entry name" value="SENESCENCE REGULATOR"/>
    <property type="match status" value="1"/>
</dbReference>
<reference evidence="3" key="1">
    <citation type="submission" date="2023-03" db="EMBL/GenBank/DDBJ databases">
        <authorList>
            <person name="Julca I."/>
        </authorList>
    </citation>
    <scope>NUCLEOTIDE SEQUENCE</scope>
</reference>
<dbReference type="Proteomes" id="UP001161247">
    <property type="component" value="Chromosome 1"/>
</dbReference>
<accession>A0AAV1BX80</accession>
<dbReference type="GO" id="GO:0010150">
    <property type="term" value="P:leaf senescence"/>
    <property type="evidence" value="ECO:0007669"/>
    <property type="project" value="UniProtKB-ARBA"/>
</dbReference>
<feature type="compositionally biased region" description="Basic residues" evidence="2">
    <location>
        <begin position="34"/>
        <end position="44"/>
    </location>
</feature>
<evidence type="ECO:0000256" key="2">
    <source>
        <dbReference type="SAM" id="MobiDB-lite"/>
    </source>
</evidence>
<gene>
    <name evidence="3" type="ORF">OLC1_LOCUS602</name>
</gene>
<keyword evidence="4" id="KW-1185">Reference proteome</keyword>
<evidence type="ECO:0000256" key="1">
    <source>
        <dbReference type="ARBA" id="ARBA00034773"/>
    </source>
</evidence>
<proteinExistence type="inferred from homology"/>
<feature type="compositionally biased region" description="Low complexity" evidence="2">
    <location>
        <begin position="48"/>
        <end position="57"/>
    </location>
</feature>
<dbReference type="PANTHER" id="PTHR33083">
    <property type="entry name" value="EXPRESSED PROTEIN"/>
    <property type="match status" value="1"/>
</dbReference>
<evidence type="ECO:0000313" key="4">
    <source>
        <dbReference type="Proteomes" id="UP001161247"/>
    </source>
</evidence>
<dbReference type="InterPro" id="IPR007608">
    <property type="entry name" value="Senescence_reg_S40"/>
</dbReference>
<sequence>MAEEFQESEVIFQDYGIVDEEMKSLELRKNLQMKPKRKKLRTKQRALNSTSTNNSSSVPVNIPEKISWFQRVDPNRALFDDDADGEMEPPHVIIGRRIAGKIMAFSVCTGNGRTLKGRDLSEVRNSILRMTGFLET</sequence>
<dbReference type="Pfam" id="PF04520">
    <property type="entry name" value="Senescence_reg"/>
    <property type="match status" value="1"/>
</dbReference>
<dbReference type="EMBL" id="OX459118">
    <property type="protein sequence ID" value="CAI9087890.1"/>
    <property type="molecule type" value="Genomic_DNA"/>
</dbReference>